<dbReference type="InParanoid" id="A0LHV3"/>
<evidence type="ECO:0000313" key="1">
    <source>
        <dbReference type="EMBL" id="ABK17005.1"/>
    </source>
</evidence>
<dbReference type="NCBIfam" id="NF045669">
    <property type="entry name" value="DVU1555_fam_CGA"/>
    <property type="match status" value="1"/>
</dbReference>
<dbReference type="Pfam" id="PF09719">
    <property type="entry name" value="C_GCAxxG_C_C"/>
    <property type="match status" value="1"/>
</dbReference>
<name>A0LHV3_SYNFM</name>
<dbReference type="InterPro" id="IPR010181">
    <property type="entry name" value="CGCAxxGCC_motif"/>
</dbReference>
<dbReference type="InterPro" id="IPR036280">
    <property type="entry name" value="Multihaem_cyt_sf"/>
</dbReference>
<dbReference type="EMBL" id="CP000478">
    <property type="protein sequence ID" value="ABK17005.1"/>
    <property type="molecule type" value="Genomic_DNA"/>
</dbReference>
<evidence type="ECO:0000313" key="2">
    <source>
        <dbReference type="Proteomes" id="UP000001784"/>
    </source>
</evidence>
<dbReference type="RefSeq" id="WP_011698176.1">
    <property type="nucleotide sequence ID" value="NC_008554.1"/>
</dbReference>
<organism evidence="1 2">
    <name type="scientific">Syntrophobacter fumaroxidans (strain DSM 10017 / MPOB)</name>
    <dbReference type="NCBI Taxonomy" id="335543"/>
    <lineage>
        <taxon>Bacteria</taxon>
        <taxon>Pseudomonadati</taxon>
        <taxon>Thermodesulfobacteriota</taxon>
        <taxon>Syntrophobacteria</taxon>
        <taxon>Syntrophobacterales</taxon>
        <taxon>Syntrophobacteraceae</taxon>
        <taxon>Syntrophobacter</taxon>
    </lineage>
</organism>
<gene>
    <name evidence="1" type="ordered locus">Sfum_1313</name>
</gene>
<accession>A0LHV3</accession>
<dbReference type="STRING" id="335543.Sfum_1313"/>
<evidence type="ECO:0008006" key="3">
    <source>
        <dbReference type="Google" id="ProtNLM"/>
    </source>
</evidence>
<keyword evidence="2" id="KW-1185">Reference proteome</keyword>
<protein>
    <recommendedName>
        <fullName evidence="3">C_GCAxxG_C_C family protein</fullName>
    </recommendedName>
</protein>
<dbReference type="SUPFAM" id="SSF48695">
    <property type="entry name" value="Multiheme cytochromes"/>
    <property type="match status" value="1"/>
</dbReference>
<dbReference type="AlphaFoldDB" id="A0LHV3"/>
<dbReference type="eggNOG" id="ENOG5032ZHX">
    <property type="taxonomic scope" value="Bacteria"/>
</dbReference>
<dbReference type="KEGG" id="sfu:Sfum_1313"/>
<dbReference type="HOGENOM" id="CLU_091283_4_0_7"/>
<dbReference type="Proteomes" id="UP000001784">
    <property type="component" value="Chromosome"/>
</dbReference>
<reference evidence="1 2" key="1">
    <citation type="submission" date="2006-10" db="EMBL/GenBank/DDBJ databases">
        <title>Complete sequence of Syntrophobacter fumaroxidans MPOB.</title>
        <authorList>
            <consortium name="US DOE Joint Genome Institute"/>
            <person name="Copeland A."/>
            <person name="Lucas S."/>
            <person name="Lapidus A."/>
            <person name="Barry K."/>
            <person name="Detter J.C."/>
            <person name="Glavina del Rio T."/>
            <person name="Hammon N."/>
            <person name="Israni S."/>
            <person name="Pitluck S."/>
            <person name="Goltsman E.G."/>
            <person name="Martinez M."/>
            <person name="Schmutz J."/>
            <person name="Larimer F."/>
            <person name="Land M."/>
            <person name="Hauser L."/>
            <person name="Kyrpides N."/>
            <person name="Kim E."/>
            <person name="Boone D.R."/>
            <person name="Brockman F."/>
            <person name="Culley D."/>
            <person name="Ferry J."/>
            <person name="Gunsalus R."/>
            <person name="McInerney M.J."/>
            <person name="Morrison M."/>
            <person name="Plugge C."/>
            <person name="Rohlin L."/>
            <person name="Scholten J."/>
            <person name="Sieber J."/>
            <person name="Stams A.J.M."/>
            <person name="Worm P."/>
            <person name="Henstra A.M."/>
            <person name="Richardson P."/>
        </authorList>
    </citation>
    <scope>NUCLEOTIDE SEQUENCE [LARGE SCALE GENOMIC DNA]</scope>
    <source>
        <strain evidence="2">DSM 10017 / MPOB</strain>
    </source>
</reference>
<proteinExistence type="predicted"/>
<sequence>MLNQTVRMIELAQQGFQCSQILVIMGLINQGKTNSDLVRSVSGLAGGLGFSGDTCGALTGGACLLGLYAGRGEVNEEEDPRLNLMIVELVEWFAGEYGRAFGGTRCETILGNDPRNRTARCPSLVLGVYEKVNALLVENGFDLATGRP</sequence>